<dbReference type="PANTHER" id="PTHR43725">
    <property type="entry name" value="UDP-GLUCOSE 4-EPIMERASE"/>
    <property type="match status" value="1"/>
</dbReference>
<dbReference type="SUPFAM" id="SSF51735">
    <property type="entry name" value="NAD(P)-binding Rossmann-fold domains"/>
    <property type="match status" value="1"/>
</dbReference>
<dbReference type="PANTHER" id="PTHR43725:SF8">
    <property type="entry name" value="CHLOROPLAST STEM-LOOP BINDING PROTEIN OF 41 KDA B, CHLOROPLASTIC"/>
    <property type="match status" value="1"/>
</dbReference>
<feature type="domain" description="NAD-dependent epimerase/dehydratase" evidence="1">
    <location>
        <begin position="43"/>
        <end position="263"/>
    </location>
</feature>
<evidence type="ECO:0000313" key="2">
    <source>
        <dbReference type="EMBL" id="KAK4523542.1"/>
    </source>
</evidence>
<reference evidence="2 3" key="1">
    <citation type="submission" date="2022-07" db="EMBL/GenBank/DDBJ databases">
        <title>Genome-wide signatures of adaptation to extreme environments.</title>
        <authorList>
            <person name="Cho C.H."/>
            <person name="Yoon H.S."/>
        </authorList>
    </citation>
    <scope>NUCLEOTIDE SEQUENCE [LARGE SCALE GENOMIC DNA]</scope>
    <source>
        <strain evidence="2 3">108.79 E11</strain>
    </source>
</reference>
<accession>A0AAV9I870</accession>
<gene>
    <name evidence="2" type="ORF">GAYE_PCTG69G1438</name>
</gene>
<dbReference type="GO" id="GO:0005996">
    <property type="term" value="P:monosaccharide metabolic process"/>
    <property type="evidence" value="ECO:0007669"/>
    <property type="project" value="TreeGrafter"/>
</dbReference>
<dbReference type="GO" id="GO:0003978">
    <property type="term" value="F:UDP-glucose 4-epimerase activity"/>
    <property type="evidence" value="ECO:0007669"/>
    <property type="project" value="TreeGrafter"/>
</dbReference>
<organism evidence="2 3">
    <name type="scientific">Galdieria yellowstonensis</name>
    <dbReference type="NCBI Taxonomy" id="3028027"/>
    <lineage>
        <taxon>Eukaryota</taxon>
        <taxon>Rhodophyta</taxon>
        <taxon>Bangiophyceae</taxon>
        <taxon>Galdieriales</taxon>
        <taxon>Galdieriaceae</taxon>
        <taxon>Galdieria</taxon>
    </lineage>
</organism>
<dbReference type="Pfam" id="PF01370">
    <property type="entry name" value="Epimerase"/>
    <property type="match status" value="1"/>
</dbReference>
<dbReference type="InterPro" id="IPR001509">
    <property type="entry name" value="Epimerase_deHydtase"/>
</dbReference>
<dbReference type="Proteomes" id="UP001300502">
    <property type="component" value="Unassembled WGS sequence"/>
</dbReference>
<dbReference type="InterPro" id="IPR036291">
    <property type="entry name" value="NAD(P)-bd_dom_sf"/>
</dbReference>
<keyword evidence="3" id="KW-1185">Reference proteome</keyword>
<dbReference type="GO" id="GO:0005829">
    <property type="term" value="C:cytosol"/>
    <property type="evidence" value="ECO:0007669"/>
    <property type="project" value="TreeGrafter"/>
</dbReference>
<sequence length="369" mass="42518">MAFISDAKTFRSNSRLWVFWKRNGRCHSCGLHIRMASTQKLKVLVMGGTRFSGLYLARELALSGHQVVLFNRGRVPMENMKIRGETEEQFQIRMSNTRWIKGDRTRVEEMMQLLGKEPWDAVFDNNGRELSDSKPLIDGLGHSIQHYIYMSSAGVYKDTGLFPHVEGDVTDPQSRHKGKLDTEDYLRQKSDVPFTCIRPTYIYGPRNYNPVEEWFFQRIDQDRPIPIPGHGLHITGLGHVEDLAKAMVLALGNPQAISQTYNIQGRHSVTFDGFAKLCAIAAGKDPNKLKLVHYDPKKAPKDKKMFPFRPNHFFCSCAKAERELNWKESWDLVAGLRDSYENDFLEKKKRNAISMDFSMDDQILEWIKV</sequence>
<proteinExistence type="predicted"/>
<dbReference type="CDD" id="cd05265">
    <property type="entry name" value="SDR_a1"/>
    <property type="match status" value="1"/>
</dbReference>
<protein>
    <recommendedName>
        <fullName evidence="1">NAD-dependent epimerase/dehydratase domain-containing protein</fullName>
    </recommendedName>
</protein>
<comment type="caution">
    <text evidence="2">The sequence shown here is derived from an EMBL/GenBank/DDBJ whole genome shotgun (WGS) entry which is preliminary data.</text>
</comment>
<name>A0AAV9I870_9RHOD</name>
<dbReference type="Gene3D" id="3.40.50.720">
    <property type="entry name" value="NAD(P)-binding Rossmann-like Domain"/>
    <property type="match status" value="1"/>
</dbReference>
<dbReference type="EMBL" id="JANCYU010000016">
    <property type="protein sequence ID" value="KAK4523542.1"/>
    <property type="molecule type" value="Genomic_DNA"/>
</dbReference>
<dbReference type="AlphaFoldDB" id="A0AAV9I870"/>
<evidence type="ECO:0000259" key="1">
    <source>
        <dbReference type="Pfam" id="PF01370"/>
    </source>
</evidence>
<evidence type="ECO:0000313" key="3">
    <source>
        <dbReference type="Proteomes" id="UP001300502"/>
    </source>
</evidence>